<feature type="domain" description="FAD/NAD(P)-binding" evidence="1">
    <location>
        <begin position="111"/>
        <end position="391"/>
    </location>
</feature>
<dbReference type="InterPro" id="IPR023753">
    <property type="entry name" value="FAD/NAD-binding_dom"/>
</dbReference>
<dbReference type="AlphaFoldDB" id="A0A6I2UWG5"/>
<dbReference type="Pfam" id="PF07992">
    <property type="entry name" value="Pyr_redox_2"/>
    <property type="match status" value="1"/>
</dbReference>
<protein>
    <submittedName>
        <fullName evidence="3">NAD(P)-dependent oxidoreductase</fullName>
    </submittedName>
</protein>
<evidence type="ECO:0000313" key="3">
    <source>
        <dbReference type="EMBL" id="MSV24001.1"/>
    </source>
</evidence>
<name>A0A6I2UWG5_9FIRM</name>
<dbReference type="Proteomes" id="UP000430222">
    <property type="component" value="Unassembled WGS sequence"/>
</dbReference>
<dbReference type="Gene3D" id="3.50.50.60">
    <property type="entry name" value="FAD/NAD(P)-binding domain"/>
    <property type="match status" value="2"/>
</dbReference>
<dbReference type="InterPro" id="IPR028261">
    <property type="entry name" value="DPD_II"/>
</dbReference>
<proteinExistence type="predicted"/>
<dbReference type="GO" id="GO:0016491">
    <property type="term" value="F:oxidoreductase activity"/>
    <property type="evidence" value="ECO:0007669"/>
    <property type="project" value="InterPro"/>
</dbReference>
<accession>A0A6I2UWG5</accession>
<gene>
    <name evidence="3" type="ORF">FYJ78_02130</name>
</gene>
<feature type="domain" description="Dihydroprymidine dehydrogenase" evidence="2">
    <location>
        <begin position="5"/>
        <end position="97"/>
    </location>
</feature>
<sequence length="415" mass="45717">MAVHVINEARRCLQCKKPLCRLKGCPAQTNIPEMIRLFLEGNINDAGAMLFANNPMSVVCSLVCDHEAQCEGHCIQGRKGAPVQISSIEHYISDTYLDKVIMEHEPAKGQHVAIIGSGPAGITVAVKLAQRGYDITMFEKMDKLGGMMRYGIPDFRLPKTILDRYQVKLQELGIHIRPNTGIGTALTLDTLFRDGYAAVFIGSGVWRPRLLGVRGESLGNCHFAVDYLQNPDVYQLGDSVAVIGSGNSAMDVARTAIRKGSRYVTIYARHHEVSASRREFEYAQADGVEFEYNKAVDSITPQGPMLRERHFDEEGHLLSEDEPQLFHADSTIIAVSQQPKDKIVRTTTGLVTNEKGLVEVDERGATTREGVFSGGDVVLGPWNVVQAVKDAKKVADAMDEYLTRKREAASSSQPE</sequence>
<organism evidence="3 4">
    <name type="scientific">Selenomonas montiformis</name>
    <dbReference type="NCBI Taxonomy" id="2652285"/>
    <lineage>
        <taxon>Bacteria</taxon>
        <taxon>Bacillati</taxon>
        <taxon>Bacillota</taxon>
        <taxon>Negativicutes</taxon>
        <taxon>Selenomonadales</taxon>
        <taxon>Selenomonadaceae</taxon>
        <taxon>Selenomonas</taxon>
    </lineage>
</organism>
<dbReference type="EMBL" id="VUNL01000002">
    <property type="protein sequence ID" value="MSV24001.1"/>
    <property type="molecule type" value="Genomic_DNA"/>
</dbReference>
<evidence type="ECO:0000313" key="4">
    <source>
        <dbReference type="Proteomes" id="UP000430222"/>
    </source>
</evidence>
<dbReference type="PANTHER" id="PTHR42783">
    <property type="entry name" value="GLUTAMATE SYNTHASE [NADPH] SMALL CHAIN"/>
    <property type="match status" value="1"/>
</dbReference>
<dbReference type="Gene3D" id="1.10.1060.10">
    <property type="entry name" value="Alpha-helical ferredoxin"/>
    <property type="match status" value="1"/>
</dbReference>
<comment type="caution">
    <text evidence="3">The sequence shown here is derived from an EMBL/GenBank/DDBJ whole genome shotgun (WGS) entry which is preliminary data.</text>
</comment>
<dbReference type="GO" id="GO:0051536">
    <property type="term" value="F:iron-sulfur cluster binding"/>
    <property type="evidence" value="ECO:0007669"/>
    <property type="project" value="InterPro"/>
</dbReference>
<dbReference type="PRINTS" id="PR00469">
    <property type="entry name" value="PNDRDTASEII"/>
</dbReference>
<dbReference type="PRINTS" id="PR00368">
    <property type="entry name" value="FADPNR"/>
</dbReference>
<dbReference type="SUPFAM" id="SSF46548">
    <property type="entry name" value="alpha-helical ferredoxin"/>
    <property type="match status" value="1"/>
</dbReference>
<dbReference type="SUPFAM" id="SSF51971">
    <property type="entry name" value="Nucleotide-binding domain"/>
    <property type="match status" value="1"/>
</dbReference>
<dbReference type="PANTHER" id="PTHR42783:SF3">
    <property type="entry name" value="GLUTAMATE SYNTHASE [NADPH] SMALL CHAIN-RELATED"/>
    <property type="match status" value="1"/>
</dbReference>
<dbReference type="Pfam" id="PF14691">
    <property type="entry name" value="Fer4_20"/>
    <property type="match status" value="1"/>
</dbReference>
<keyword evidence="4" id="KW-1185">Reference proteome</keyword>
<dbReference type="InterPro" id="IPR036188">
    <property type="entry name" value="FAD/NAD-bd_sf"/>
</dbReference>
<evidence type="ECO:0000259" key="2">
    <source>
        <dbReference type="Pfam" id="PF14691"/>
    </source>
</evidence>
<dbReference type="RefSeq" id="WP_154619738.1">
    <property type="nucleotide sequence ID" value="NZ_CBCTNG010000001.1"/>
</dbReference>
<reference evidence="3 4" key="1">
    <citation type="submission" date="2019-08" db="EMBL/GenBank/DDBJ databases">
        <title>In-depth cultivation of the pig gut microbiome towards novel bacterial diversity and tailored functional studies.</title>
        <authorList>
            <person name="Wylensek D."/>
            <person name="Hitch T.C.A."/>
            <person name="Clavel T."/>
        </authorList>
    </citation>
    <scope>NUCLEOTIDE SEQUENCE [LARGE SCALE GENOMIC DNA]</scope>
    <source>
        <strain evidence="4">WCA-380-WT-3B3</strain>
    </source>
</reference>
<evidence type="ECO:0000259" key="1">
    <source>
        <dbReference type="Pfam" id="PF07992"/>
    </source>
</evidence>
<dbReference type="InterPro" id="IPR009051">
    <property type="entry name" value="Helical_ferredxn"/>
</dbReference>